<name>A0A392TW74_9FABA</name>
<evidence type="ECO:0000313" key="1">
    <source>
        <dbReference type="EMBL" id="MCI65403.1"/>
    </source>
</evidence>
<feature type="non-terminal residue" evidence="1">
    <location>
        <position position="41"/>
    </location>
</feature>
<dbReference type="Proteomes" id="UP000265520">
    <property type="component" value="Unassembled WGS sequence"/>
</dbReference>
<organism evidence="1 2">
    <name type="scientific">Trifolium medium</name>
    <dbReference type="NCBI Taxonomy" id="97028"/>
    <lineage>
        <taxon>Eukaryota</taxon>
        <taxon>Viridiplantae</taxon>
        <taxon>Streptophyta</taxon>
        <taxon>Embryophyta</taxon>
        <taxon>Tracheophyta</taxon>
        <taxon>Spermatophyta</taxon>
        <taxon>Magnoliopsida</taxon>
        <taxon>eudicotyledons</taxon>
        <taxon>Gunneridae</taxon>
        <taxon>Pentapetalae</taxon>
        <taxon>rosids</taxon>
        <taxon>fabids</taxon>
        <taxon>Fabales</taxon>
        <taxon>Fabaceae</taxon>
        <taxon>Papilionoideae</taxon>
        <taxon>50 kb inversion clade</taxon>
        <taxon>NPAAA clade</taxon>
        <taxon>Hologalegina</taxon>
        <taxon>IRL clade</taxon>
        <taxon>Trifolieae</taxon>
        <taxon>Trifolium</taxon>
    </lineage>
</organism>
<dbReference type="PANTHER" id="PTHR47365:SF1">
    <property type="entry name" value="F-BOX_KELCH-REPEAT PROTEIN"/>
    <property type="match status" value="1"/>
</dbReference>
<dbReference type="PANTHER" id="PTHR47365">
    <property type="entry name" value="PLANT PROTEIN, PUTATIVE-RELATED"/>
    <property type="match status" value="1"/>
</dbReference>
<evidence type="ECO:0000313" key="2">
    <source>
        <dbReference type="Proteomes" id="UP000265520"/>
    </source>
</evidence>
<accession>A0A392TW74</accession>
<comment type="caution">
    <text evidence="1">The sequence shown here is derived from an EMBL/GenBank/DDBJ whole genome shotgun (WGS) entry which is preliminary data.</text>
</comment>
<dbReference type="AlphaFoldDB" id="A0A392TW74"/>
<keyword evidence="2" id="KW-1185">Reference proteome</keyword>
<proteinExistence type="predicted"/>
<protein>
    <submittedName>
        <fullName evidence="1">Kelch-like protein</fullName>
    </submittedName>
</protein>
<reference evidence="1 2" key="1">
    <citation type="journal article" date="2018" name="Front. Plant Sci.">
        <title>Red Clover (Trifolium pratense) and Zigzag Clover (T. medium) - A Picture of Genomic Similarities and Differences.</title>
        <authorList>
            <person name="Dluhosova J."/>
            <person name="Istvanek J."/>
            <person name="Nedelnik J."/>
            <person name="Repkova J."/>
        </authorList>
    </citation>
    <scope>NUCLEOTIDE SEQUENCE [LARGE SCALE GENOMIC DNA]</scope>
    <source>
        <strain evidence="2">cv. 10/8</strain>
        <tissue evidence="1">Leaf</tissue>
    </source>
</reference>
<dbReference type="EMBL" id="LXQA010675248">
    <property type="protein sequence ID" value="MCI65403.1"/>
    <property type="molecule type" value="Genomic_DNA"/>
</dbReference>
<sequence>MPGIIERSSAEVLDMQARKWDLITGMWQLDVPPYQIVAVNN</sequence>